<dbReference type="AlphaFoldDB" id="A0A067M5A0"/>
<organism evidence="1 2">
    <name type="scientific">Botryobasidium botryosum (strain FD-172 SS1)</name>
    <dbReference type="NCBI Taxonomy" id="930990"/>
    <lineage>
        <taxon>Eukaryota</taxon>
        <taxon>Fungi</taxon>
        <taxon>Dikarya</taxon>
        <taxon>Basidiomycota</taxon>
        <taxon>Agaricomycotina</taxon>
        <taxon>Agaricomycetes</taxon>
        <taxon>Cantharellales</taxon>
        <taxon>Botryobasidiaceae</taxon>
        <taxon>Botryobasidium</taxon>
    </lineage>
</organism>
<keyword evidence="2" id="KW-1185">Reference proteome</keyword>
<gene>
    <name evidence="1" type="ORF">BOTBODRAFT_504948</name>
</gene>
<proteinExistence type="predicted"/>
<dbReference type="HOGENOM" id="CLU_2061129_0_0_1"/>
<evidence type="ECO:0000313" key="1">
    <source>
        <dbReference type="EMBL" id="KDQ09855.1"/>
    </source>
</evidence>
<name>A0A067M5A0_BOTB1</name>
<protein>
    <submittedName>
        <fullName evidence="1">Uncharacterized protein</fullName>
    </submittedName>
</protein>
<dbReference type="Proteomes" id="UP000027195">
    <property type="component" value="Unassembled WGS sequence"/>
</dbReference>
<evidence type="ECO:0000313" key="2">
    <source>
        <dbReference type="Proteomes" id="UP000027195"/>
    </source>
</evidence>
<dbReference type="InParanoid" id="A0A067M5A0"/>
<dbReference type="EMBL" id="KL198073">
    <property type="protein sequence ID" value="KDQ09855.1"/>
    <property type="molecule type" value="Genomic_DNA"/>
</dbReference>
<reference evidence="2" key="1">
    <citation type="journal article" date="2014" name="Proc. Natl. Acad. Sci. U.S.A.">
        <title>Extensive sampling of basidiomycete genomes demonstrates inadequacy of the white-rot/brown-rot paradigm for wood decay fungi.</title>
        <authorList>
            <person name="Riley R."/>
            <person name="Salamov A.A."/>
            <person name="Brown D.W."/>
            <person name="Nagy L.G."/>
            <person name="Floudas D."/>
            <person name="Held B.W."/>
            <person name="Levasseur A."/>
            <person name="Lombard V."/>
            <person name="Morin E."/>
            <person name="Otillar R."/>
            <person name="Lindquist E.A."/>
            <person name="Sun H."/>
            <person name="LaButti K.M."/>
            <person name="Schmutz J."/>
            <person name="Jabbour D."/>
            <person name="Luo H."/>
            <person name="Baker S.E."/>
            <person name="Pisabarro A.G."/>
            <person name="Walton J.D."/>
            <person name="Blanchette R.A."/>
            <person name="Henrissat B."/>
            <person name="Martin F."/>
            <person name="Cullen D."/>
            <person name="Hibbett D.S."/>
            <person name="Grigoriev I.V."/>
        </authorList>
    </citation>
    <scope>NUCLEOTIDE SEQUENCE [LARGE SCALE GENOMIC DNA]</scope>
    <source>
        <strain evidence="2">FD-172 SS1</strain>
    </source>
</reference>
<sequence length="119" mass="13707">MDVLREELKRQNDSEKWRNAYEESMGNILKKLQILLNQQKLDPERDVNYRKVLAVLEVGTGTRYVVRQIDDPHSTAKPSAIESLGTLDDAEASSRAITSDVMQKITRELIAIEHHKYEN</sequence>
<accession>A0A067M5A0</accession>